<gene>
    <name evidence="2" type="ORF">HCA52_11235</name>
    <name evidence="3" type="ORF">HCA55_03900</name>
</gene>
<protein>
    <submittedName>
        <fullName evidence="2">Uncharacterized protein</fullName>
    </submittedName>
</protein>
<dbReference type="AlphaFoldDB" id="A0A7X1CMB3"/>
<evidence type="ECO:0000313" key="5">
    <source>
        <dbReference type="Proteomes" id="UP000548082"/>
    </source>
</evidence>
<sequence length="111" mass="13298">MSELENLKQELNQLKVQHSQVMQRYRIEVEMFKKGIYELLENQKKALLTLQRESAEKQRVVEQQKRENAQLQKKLASANERYERLNNSRLIKISRKYWAFNQKTMSKGAGK</sequence>
<comment type="caution">
    <text evidence="2">The sequence shown here is derived from an EMBL/GenBank/DDBJ whole genome shotgun (WGS) entry which is preliminary data.</text>
</comment>
<name>A0A7X1CMB3_9LIST</name>
<keyword evidence="1" id="KW-0175">Coiled coil</keyword>
<organism evidence="2 4">
    <name type="scientific">Listeria booriae</name>
    <dbReference type="NCBI Taxonomy" id="1552123"/>
    <lineage>
        <taxon>Bacteria</taxon>
        <taxon>Bacillati</taxon>
        <taxon>Bacillota</taxon>
        <taxon>Bacilli</taxon>
        <taxon>Bacillales</taxon>
        <taxon>Listeriaceae</taxon>
        <taxon>Listeria</taxon>
    </lineage>
</organism>
<dbReference type="EMBL" id="JAARVD010000002">
    <property type="protein sequence ID" value="MBC1795853.1"/>
    <property type="molecule type" value="Genomic_DNA"/>
</dbReference>
<evidence type="ECO:0000313" key="3">
    <source>
        <dbReference type="EMBL" id="MBC1795853.1"/>
    </source>
</evidence>
<accession>A0A7X1CMB3</accession>
<dbReference type="RefSeq" id="WP_185519922.1">
    <property type="nucleotide sequence ID" value="NZ_JAARVD010000002.1"/>
</dbReference>
<feature type="coiled-coil region" evidence="1">
    <location>
        <begin position="1"/>
        <end position="88"/>
    </location>
</feature>
<reference evidence="4 5" key="1">
    <citation type="submission" date="2020-03" db="EMBL/GenBank/DDBJ databases">
        <title>Soil Listeria distribution.</title>
        <authorList>
            <person name="Liao J."/>
            <person name="Wiedmann M."/>
        </authorList>
    </citation>
    <scope>NUCLEOTIDE SEQUENCE [LARGE SCALE GENOMIC DNA]</scope>
    <source>
        <strain evidence="2 4">FSL L7-0978</strain>
        <strain evidence="3 5">FSL L7-0990</strain>
    </source>
</reference>
<evidence type="ECO:0000256" key="1">
    <source>
        <dbReference type="SAM" id="Coils"/>
    </source>
</evidence>
<proteinExistence type="predicted"/>
<evidence type="ECO:0000313" key="2">
    <source>
        <dbReference type="EMBL" id="MBC1793994.1"/>
    </source>
</evidence>
<evidence type="ECO:0000313" key="4">
    <source>
        <dbReference type="Proteomes" id="UP000539064"/>
    </source>
</evidence>
<dbReference type="Proteomes" id="UP000548082">
    <property type="component" value="Unassembled WGS sequence"/>
</dbReference>
<dbReference type="EMBL" id="JAARVG010000010">
    <property type="protein sequence ID" value="MBC1793994.1"/>
    <property type="molecule type" value="Genomic_DNA"/>
</dbReference>
<dbReference type="Proteomes" id="UP000539064">
    <property type="component" value="Unassembled WGS sequence"/>
</dbReference>